<evidence type="ECO:0000256" key="1">
    <source>
        <dbReference type="ARBA" id="ARBA00004156"/>
    </source>
</evidence>
<dbReference type="InterPro" id="IPR009431">
    <property type="entry name" value="NSG"/>
</dbReference>
<keyword evidence="5 10" id="KW-1133">Transmembrane helix</keyword>
<evidence type="ECO:0000256" key="2">
    <source>
        <dbReference type="ARBA" id="ARBA00004167"/>
    </source>
</evidence>
<comment type="subcellular location">
    <subcellularLocation>
        <location evidence="1">Cytoplasmic vesicle membrane</location>
    </subcellularLocation>
    <subcellularLocation>
        <location evidence="2">Membrane</location>
        <topology evidence="2">Single-pass membrane protein</topology>
    </subcellularLocation>
</comment>
<proteinExistence type="inferred from homology"/>
<dbReference type="SMART" id="SM00360">
    <property type="entry name" value="RRM"/>
    <property type="match status" value="2"/>
</dbReference>
<feature type="transmembrane region" description="Helical" evidence="10">
    <location>
        <begin position="500"/>
        <end position="520"/>
    </location>
</feature>
<evidence type="ECO:0000256" key="9">
    <source>
        <dbReference type="SAM" id="MobiDB-lite"/>
    </source>
</evidence>
<dbReference type="Pfam" id="PF06387">
    <property type="entry name" value="Calcyon"/>
    <property type="match status" value="1"/>
</dbReference>
<accession>A0ABQ9CSI4</accession>
<gene>
    <name evidence="12" type="ORF">WISP_136943</name>
</gene>
<feature type="domain" description="RRM" evidence="11">
    <location>
        <begin position="218"/>
        <end position="294"/>
    </location>
</feature>
<keyword evidence="6 10" id="KW-0472">Membrane</keyword>
<dbReference type="PANTHER" id="PTHR12566">
    <property type="entry name" value="CYTOPLASMIC POLYADENYLATION ELEMENT BINDING PROTEIN CPEB"/>
    <property type="match status" value="1"/>
</dbReference>
<evidence type="ECO:0000256" key="5">
    <source>
        <dbReference type="ARBA" id="ARBA00022989"/>
    </source>
</evidence>
<dbReference type="CDD" id="cd12724">
    <property type="entry name" value="RRM1_CPEB2_like"/>
    <property type="match status" value="1"/>
</dbReference>
<keyword evidence="7" id="KW-0968">Cytoplasmic vesicle</keyword>
<evidence type="ECO:0000256" key="10">
    <source>
        <dbReference type="SAM" id="Phobius"/>
    </source>
</evidence>
<dbReference type="PROSITE" id="PS50102">
    <property type="entry name" value="RRM"/>
    <property type="match status" value="2"/>
</dbReference>
<keyword evidence="4 10" id="KW-0812">Transmembrane</keyword>
<protein>
    <recommendedName>
        <fullName evidence="11">RRM domain-containing protein</fullName>
    </recommendedName>
</protein>
<evidence type="ECO:0000256" key="6">
    <source>
        <dbReference type="ARBA" id="ARBA00023136"/>
    </source>
</evidence>
<sequence length="599" mass="67581">MENWRKRQETVTQQHFEGSPTFGNLLQCCDKQLEPLESDRTRTFDMHSLENSLIDIMRAENDSLKGQSSLFPMEDGFLDDGRGDQTLHSGLGSPHCFSHQNGERVERYSRKVFVGGLPPDIDEDEITASFRRFGPLIVDWPHKAESKSYFPPKGYAFLLFQDESSVQALIDACIEEDGKLYLCVSSPTIKDKPVQIRPWNLSDSDFVMDGSQPLDPRKTIFVGGVPRPLRAVELAMIMDRLYGGVCYAGIDTDPELKYPKGAGRVAFSNQQSYIAAISARFVQLQHGEIDKRHVSQKPLVQLGQADNQTGARAEPSKFIFKRLRRRLTPLTFPSLQEVLIRSLNERRKRSAQATLPWSSLSNDTKDSSGLRGLKLQLVVLGYHFRPAVKLKARKSWELELCVDFHVWKWSGKQGPRMVKLGSNLNDKNNKPPSNEDGFQTVPLITPLEVNHLQFPAPEKVIVKTRTEYQPDQKNKGKLRVPKIAEFTVSFTDGVTERLKVTILISLALAFLACIVFLVVYKAFTYDHSCPDGFVYKHKRCIPASLDAYYSAQDSNSRGRFYTVISHYSMAKQTSSRAVSPWMSSGSANHEAKAAKTEGH</sequence>
<dbReference type="InterPro" id="IPR034819">
    <property type="entry name" value="CPEB"/>
</dbReference>
<dbReference type="PANTHER" id="PTHR12566:SF2">
    <property type="entry name" value="CYTOPLASMIC POLYADENYLATION ELEMENT-BINDING PROTEIN 4"/>
    <property type="match status" value="1"/>
</dbReference>
<evidence type="ECO:0000256" key="8">
    <source>
        <dbReference type="PROSITE-ProRule" id="PRU00176"/>
    </source>
</evidence>
<evidence type="ECO:0000256" key="4">
    <source>
        <dbReference type="ARBA" id="ARBA00022692"/>
    </source>
</evidence>
<evidence type="ECO:0000256" key="3">
    <source>
        <dbReference type="ARBA" id="ARBA00007767"/>
    </source>
</evidence>
<comment type="similarity">
    <text evidence="3">Belongs to the NSG family.</text>
</comment>
<feature type="region of interest" description="Disordered" evidence="9">
    <location>
        <begin position="579"/>
        <end position="599"/>
    </location>
</feature>
<dbReference type="Proteomes" id="UP001145742">
    <property type="component" value="Unassembled WGS sequence"/>
</dbReference>
<organism evidence="12 13">
    <name type="scientific">Willisornis vidua</name>
    <name type="common">Xingu scale-backed antbird</name>
    <dbReference type="NCBI Taxonomy" id="1566151"/>
    <lineage>
        <taxon>Eukaryota</taxon>
        <taxon>Metazoa</taxon>
        <taxon>Chordata</taxon>
        <taxon>Craniata</taxon>
        <taxon>Vertebrata</taxon>
        <taxon>Euteleostomi</taxon>
        <taxon>Archelosauria</taxon>
        <taxon>Archosauria</taxon>
        <taxon>Dinosauria</taxon>
        <taxon>Saurischia</taxon>
        <taxon>Theropoda</taxon>
        <taxon>Coelurosauria</taxon>
        <taxon>Aves</taxon>
        <taxon>Neognathae</taxon>
        <taxon>Neoaves</taxon>
        <taxon>Telluraves</taxon>
        <taxon>Australaves</taxon>
        <taxon>Passeriformes</taxon>
        <taxon>Thamnophilidae</taxon>
        <taxon>Willisornis</taxon>
    </lineage>
</organism>
<dbReference type="InterPro" id="IPR035979">
    <property type="entry name" value="RBD_domain_sf"/>
</dbReference>
<reference evidence="12" key="1">
    <citation type="submission" date="2019-10" db="EMBL/GenBank/DDBJ databases">
        <authorList>
            <person name="Soares A.E.R."/>
            <person name="Aleixo A."/>
            <person name="Schneider P."/>
            <person name="Miyaki C.Y."/>
            <person name="Schneider M.P."/>
            <person name="Mello C."/>
            <person name="Vasconcelos A.T.R."/>
        </authorList>
    </citation>
    <scope>NUCLEOTIDE SEQUENCE</scope>
    <source>
        <tissue evidence="12">Muscle</tissue>
    </source>
</reference>
<dbReference type="CDD" id="cd12726">
    <property type="entry name" value="RRM2_CPEB2_like"/>
    <property type="match status" value="1"/>
</dbReference>
<keyword evidence="13" id="KW-1185">Reference proteome</keyword>
<feature type="domain" description="RRM" evidence="11">
    <location>
        <begin position="110"/>
        <end position="197"/>
    </location>
</feature>
<evidence type="ECO:0000259" key="11">
    <source>
        <dbReference type="PROSITE" id="PS50102"/>
    </source>
</evidence>
<keyword evidence="8" id="KW-0694">RNA-binding</keyword>
<dbReference type="Gene3D" id="3.30.70.330">
    <property type="match status" value="2"/>
</dbReference>
<feature type="compositionally biased region" description="Basic and acidic residues" evidence="9">
    <location>
        <begin position="589"/>
        <end position="599"/>
    </location>
</feature>
<evidence type="ECO:0000256" key="7">
    <source>
        <dbReference type="ARBA" id="ARBA00023329"/>
    </source>
</evidence>
<comment type="caution">
    <text evidence="12">The sequence shown here is derived from an EMBL/GenBank/DDBJ whole genome shotgun (WGS) entry which is preliminary data.</text>
</comment>
<evidence type="ECO:0000313" key="13">
    <source>
        <dbReference type="Proteomes" id="UP001145742"/>
    </source>
</evidence>
<dbReference type="SUPFAM" id="SSF54928">
    <property type="entry name" value="RNA-binding domain, RBD"/>
    <property type="match status" value="1"/>
</dbReference>
<dbReference type="EMBL" id="WHWB01034690">
    <property type="protein sequence ID" value="KAJ7405838.1"/>
    <property type="molecule type" value="Genomic_DNA"/>
</dbReference>
<evidence type="ECO:0000313" key="12">
    <source>
        <dbReference type="EMBL" id="KAJ7405838.1"/>
    </source>
</evidence>
<dbReference type="InterPro" id="IPR000504">
    <property type="entry name" value="RRM_dom"/>
</dbReference>
<dbReference type="Pfam" id="PF16367">
    <property type="entry name" value="RRM_7"/>
    <property type="match status" value="1"/>
</dbReference>
<dbReference type="InterPro" id="IPR012677">
    <property type="entry name" value="Nucleotide-bd_a/b_plait_sf"/>
</dbReference>
<name>A0ABQ9CSI4_9PASS</name>